<organism evidence="1 2">
    <name type="scientific">Streptomyces prunicolor</name>
    <dbReference type="NCBI Taxonomy" id="67348"/>
    <lineage>
        <taxon>Bacteria</taxon>
        <taxon>Bacillati</taxon>
        <taxon>Actinomycetota</taxon>
        <taxon>Actinomycetes</taxon>
        <taxon>Kitasatosporales</taxon>
        <taxon>Streptomycetaceae</taxon>
        <taxon>Streptomyces</taxon>
    </lineage>
</organism>
<sequence length="80" mass="8706">MVSPVSRFRTVANWAWYWADPAPAEAASALRNPASAASVRRRCASRAAELPCEANRLTVSCRSFWNSPTAGCRAYVVFAA</sequence>
<proteinExistence type="predicted"/>
<evidence type="ECO:0000313" key="1">
    <source>
        <dbReference type="EMBL" id="MDV7217982.1"/>
    </source>
</evidence>
<name>A0ABU4FBL2_9ACTN</name>
<gene>
    <name evidence="1" type="ORF">R5A26_18705</name>
</gene>
<dbReference type="Proteomes" id="UP001187346">
    <property type="component" value="Unassembled WGS sequence"/>
</dbReference>
<evidence type="ECO:0000313" key="2">
    <source>
        <dbReference type="Proteomes" id="UP001187346"/>
    </source>
</evidence>
<accession>A0ABU4FBL2</accession>
<protein>
    <submittedName>
        <fullName evidence="1">Uncharacterized protein</fullName>
    </submittedName>
</protein>
<keyword evidence="2" id="KW-1185">Reference proteome</keyword>
<dbReference type="EMBL" id="JAWMAJ010000056">
    <property type="protein sequence ID" value="MDV7217982.1"/>
    <property type="molecule type" value="Genomic_DNA"/>
</dbReference>
<comment type="caution">
    <text evidence="1">The sequence shown here is derived from an EMBL/GenBank/DDBJ whole genome shotgun (WGS) entry which is preliminary data.</text>
</comment>
<reference evidence="1 2" key="1">
    <citation type="submission" date="2023-10" db="EMBL/GenBank/DDBJ databases">
        <title>Characterization of rhizosphere-enriched actinobacteria from wheat plants lab-grown on chernevaya soil.</title>
        <authorList>
            <person name="Tikhonova E.N."/>
            <person name="Konopkin A."/>
            <person name="Kravchenko I.K."/>
        </authorList>
    </citation>
    <scope>NUCLEOTIDE SEQUENCE [LARGE SCALE GENOMIC DNA]</scope>
    <source>
        <strain evidence="1 2">RR29</strain>
    </source>
</reference>